<dbReference type="PANTHER" id="PTHR21461:SF80">
    <property type="entry name" value="GLYCOSYLTRANSFERASE FAMILY 92 PROTEIN"/>
    <property type="match status" value="1"/>
</dbReference>
<keyword evidence="10" id="KW-1185">Reference proteome</keyword>
<dbReference type="GeneID" id="36378157"/>
<dbReference type="GO" id="GO:0016757">
    <property type="term" value="F:glycosyltransferase activity"/>
    <property type="evidence" value="ECO:0007669"/>
    <property type="project" value="UniProtKB-UniRule"/>
</dbReference>
<evidence type="ECO:0000256" key="7">
    <source>
        <dbReference type="ARBA" id="ARBA00023136"/>
    </source>
</evidence>
<keyword evidence="3 8" id="KW-0328">Glycosyltransferase</keyword>
<dbReference type="AlphaFoldDB" id="A0A090LCF6"/>
<keyword evidence="6" id="KW-1133">Transmembrane helix</keyword>
<dbReference type="InterPro" id="IPR008166">
    <property type="entry name" value="Glyco_transf_92"/>
</dbReference>
<keyword evidence="4 8" id="KW-0808">Transferase</keyword>
<dbReference type="OrthoDB" id="2526284at2759"/>
<evidence type="ECO:0000313" key="12">
    <source>
        <dbReference type="WormBase" id="SRAE_2000046900"/>
    </source>
</evidence>
<accession>A0A090LCF6</accession>
<protein>
    <recommendedName>
        <fullName evidence="8">Glycosyltransferase family 92 protein</fullName>
        <ecNumber evidence="8">2.4.1.-</ecNumber>
    </recommendedName>
</protein>
<comment type="subcellular location">
    <subcellularLocation>
        <location evidence="1">Membrane</location>
        <topology evidence="1">Single-pass membrane protein</topology>
    </subcellularLocation>
</comment>
<keyword evidence="7" id="KW-0472">Membrane</keyword>
<sequence length="514" mass="61376">MRKGSLFEIEDKISTKKNNKFIKKDLNCESNKSVEKEKIATIKPFKILMETPNDKYIPMVAFVKRAFLILNNTIEVPLITTNSFITNNKLYLKEGNITGKIQCQWGPKCPEYYTRGCIITGYIATFKLPSTNEFLLNNLSLNTFNNIHLTSKTFNDLYTIPLYNSFSPITLKQTFVYKHFLAVFVQPMYYMSDFHVIIQFFEYWISQGATKIYIARTSNTKEVETIIKWYNDNKWIETEFIEWPILPNIYRERSTLFNKYNQEFNPNLYTFQYEAILSIYDAMLYIRSLKESKYVAVFDWDEIIVIHDNNTTNIKEFLKKNENNDYVAWSFESRRLMIKNNFSVNTLDDISFLSYGDAIMDIKPFKRPAYQKNIYRPEFIHRFHVHLIQKTIKSKNINYVNNKIGEIYHLRRIPDIEVKFNTIRTNILQESGQIWTQNFKMRLQIDSSITKNKTWNNYFDKIARKLENCRQETFKENFSHKYNLCVSVEACSKYLKLNEQLDWITSKEKWIVIK</sequence>
<dbReference type="WormBase" id="SRAE_2000046900">
    <property type="protein sequence ID" value="SRP03076"/>
    <property type="gene ID" value="WBGene00260663"/>
</dbReference>
<keyword evidence="5" id="KW-0812">Transmembrane</keyword>
<dbReference type="GO" id="GO:0005737">
    <property type="term" value="C:cytoplasm"/>
    <property type="evidence" value="ECO:0007669"/>
    <property type="project" value="TreeGrafter"/>
</dbReference>
<dbReference type="Pfam" id="PF01697">
    <property type="entry name" value="Glyco_transf_92"/>
    <property type="match status" value="1"/>
</dbReference>
<comment type="similarity">
    <text evidence="2 8">Belongs to the glycosyltransferase 92 family.</text>
</comment>
<dbReference type="Proteomes" id="UP000035682">
    <property type="component" value="Unplaced"/>
</dbReference>
<evidence type="ECO:0000313" key="11">
    <source>
        <dbReference type="WBParaSite" id="SRAE_2000046900.1"/>
    </source>
</evidence>
<reference evidence="11" key="2">
    <citation type="submission" date="2020-12" db="UniProtKB">
        <authorList>
            <consortium name="WormBaseParasite"/>
        </authorList>
    </citation>
    <scope>IDENTIFICATION</scope>
</reference>
<evidence type="ECO:0000313" key="10">
    <source>
        <dbReference type="Proteomes" id="UP000035682"/>
    </source>
</evidence>
<dbReference type="GO" id="GO:0016020">
    <property type="term" value="C:membrane"/>
    <property type="evidence" value="ECO:0007669"/>
    <property type="project" value="UniProtKB-SubCell"/>
</dbReference>
<gene>
    <name evidence="9 11 12" type="ORF">SRAE_2000046900</name>
</gene>
<evidence type="ECO:0000256" key="8">
    <source>
        <dbReference type="RuleBase" id="RU366017"/>
    </source>
</evidence>
<dbReference type="CTD" id="36378157"/>
<dbReference type="EC" id="2.4.1.-" evidence="8"/>
<evidence type="ECO:0000256" key="5">
    <source>
        <dbReference type="ARBA" id="ARBA00022692"/>
    </source>
</evidence>
<dbReference type="PANTHER" id="PTHR21461">
    <property type="entry name" value="GLYCOSYLTRANSFERASE FAMILY 92 PROTEIN"/>
    <property type="match status" value="1"/>
</dbReference>
<dbReference type="EMBL" id="LN609529">
    <property type="protein sequence ID" value="CEF65793.1"/>
    <property type="molecule type" value="Genomic_DNA"/>
</dbReference>
<dbReference type="RefSeq" id="XP_024504993.1">
    <property type="nucleotide sequence ID" value="XM_024651302.1"/>
</dbReference>
<reference evidence="9 10" key="1">
    <citation type="submission" date="2014-09" db="EMBL/GenBank/DDBJ databases">
        <authorList>
            <person name="Martin A.A."/>
        </authorList>
    </citation>
    <scope>NUCLEOTIDE SEQUENCE</scope>
    <source>
        <strain evidence="10">ED321</strain>
        <strain evidence="9">ED321 Heterogonic</strain>
    </source>
</reference>
<dbReference type="eggNOG" id="KOG4735">
    <property type="taxonomic scope" value="Eukaryota"/>
</dbReference>
<dbReference type="WBParaSite" id="SRAE_2000046900.1">
    <property type="protein sequence ID" value="SRAE_2000046900.1"/>
    <property type="gene ID" value="WBGene00260663"/>
</dbReference>
<evidence type="ECO:0000256" key="6">
    <source>
        <dbReference type="ARBA" id="ARBA00022989"/>
    </source>
</evidence>
<evidence type="ECO:0000313" key="9">
    <source>
        <dbReference type="EMBL" id="CEF65793.1"/>
    </source>
</evidence>
<evidence type="ECO:0000256" key="4">
    <source>
        <dbReference type="ARBA" id="ARBA00022679"/>
    </source>
</evidence>
<name>A0A090LCF6_STRRB</name>
<organism evidence="9">
    <name type="scientific">Strongyloides ratti</name>
    <name type="common">Parasitic roundworm</name>
    <dbReference type="NCBI Taxonomy" id="34506"/>
    <lineage>
        <taxon>Eukaryota</taxon>
        <taxon>Metazoa</taxon>
        <taxon>Ecdysozoa</taxon>
        <taxon>Nematoda</taxon>
        <taxon>Chromadorea</taxon>
        <taxon>Rhabditida</taxon>
        <taxon>Tylenchina</taxon>
        <taxon>Panagrolaimomorpha</taxon>
        <taxon>Strongyloidoidea</taxon>
        <taxon>Strongyloididae</taxon>
        <taxon>Strongyloides</taxon>
    </lineage>
</organism>
<evidence type="ECO:0000256" key="3">
    <source>
        <dbReference type="ARBA" id="ARBA00022676"/>
    </source>
</evidence>
<evidence type="ECO:0000256" key="2">
    <source>
        <dbReference type="ARBA" id="ARBA00007647"/>
    </source>
</evidence>
<evidence type="ECO:0000256" key="1">
    <source>
        <dbReference type="ARBA" id="ARBA00004167"/>
    </source>
</evidence>
<proteinExistence type="inferred from homology"/>
<dbReference type="OMA" id="MFHRPER"/>